<reference evidence="1" key="1">
    <citation type="submission" date="2022-02" db="EMBL/GenBank/DDBJ databases">
        <title>Plant Genome Project.</title>
        <authorList>
            <person name="Zhang R.-G."/>
        </authorList>
    </citation>
    <scope>NUCLEOTIDE SEQUENCE</scope>
    <source>
        <strain evidence="1">AT1</strain>
    </source>
</reference>
<protein>
    <submittedName>
        <fullName evidence="1">Uncharacterized protein</fullName>
    </submittedName>
</protein>
<organism evidence="1 2">
    <name type="scientific">Rhododendron molle</name>
    <name type="common">Chinese azalea</name>
    <name type="synonym">Azalea mollis</name>
    <dbReference type="NCBI Taxonomy" id="49168"/>
    <lineage>
        <taxon>Eukaryota</taxon>
        <taxon>Viridiplantae</taxon>
        <taxon>Streptophyta</taxon>
        <taxon>Embryophyta</taxon>
        <taxon>Tracheophyta</taxon>
        <taxon>Spermatophyta</taxon>
        <taxon>Magnoliopsida</taxon>
        <taxon>eudicotyledons</taxon>
        <taxon>Gunneridae</taxon>
        <taxon>Pentapetalae</taxon>
        <taxon>asterids</taxon>
        <taxon>Ericales</taxon>
        <taxon>Ericaceae</taxon>
        <taxon>Ericoideae</taxon>
        <taxon>Rhodoreae</taxon>
        <taxon>Rhododendron</taxon>
    </lineage>
</organism>
<proteinExistence type="predicted"/>
<comment type="caution">
    <text evidence="1">The sequence shown here is derived from an EMBL/GenBank/DDBJ whole genome shotgun (WGS) entry which is preliminary data.</text>
</comment>
<name>A0ACC0PGW0_RHOML</name>
<gene>
    <name evidence="1" type="ORF">RHMOL_Rhmol03G0201200</name>
</gene>
<dbReference type="EMBL" id="CM046390">
    <property type="protein sequence ID" value="KAI8564690.1"/>
    <property type="molecule type" value="Genomic_DNA"/>
</dbReference>
<evidence type="ECO:0000313" key="1">
    <source>
        <dbReference type="EMBL" id="KAI8564690.1"/>
    </source>
</evidence>
<dbReference type="Proteomes" id="UP001062846">
    <property type="component" value="Chromosome 3"/>
</dbReference>
<sequence>MRNDYIFNRATTQASEVAELVKSRVVMWIKAKFDIKIYTVEDFKGYLDGIRKVEISAIFNYLGFELWIPLNPLLSRPRLALMYRRYRGAYFGNRCLSSTFRLL</sequence>
<evidence type="ECO:0000313" key="2">
    <source>
        <dbReference type="Proteomes" id="UP001062846"/>
    </source>
</evidence>
<keyword evidence="2" id="KW-1185">Reference proteome</keyword>
<accession>A0ACC0PGW0</accession>